<protein>
    <submittedName>
        <fullName evidence="2">Putative secreted protein</fullName>
    </submittedName>
</protein>
<proteinExistence type="evidence at transcript level"/>
<feature type="signal peptide" evidence="1">
    <location>
        <begin position="1"/>
        <end position="28"/>
    </location>
</feature>
<organism evidence="2">
    <name type="scientific">Amblyomma cajennense</name>
    <name type="common">Cayenne tick</name>
    <name type="synonym">Acarus cajennensis</name>
    <dbReference type="NCBI Taxonomy" id="34607"/>
    <lineage>
        <taxon>Eukaryota</taxon>
        <taxon>Metazoa</taxon>
        <taxon>Ecdysozoa</taxon>
        <taxon>Arthropoda</taxon>
        <taxon>Chelicerata</taxon>
        <taxon>Arachnida</taxon>
        <taxon>Acari</taxon>
        <taxon>Parasitiformes</taxon>
        <taxon>Ixodida</taxon>
        <taxon>Ixodoidea</taxon>
        <taxon>Ixodidae</taxon>
        <taxon>Amblyomminae</taxon>
        <taxon>Amblyomma</taxon>
    </lineage>
</organism>
<dbReference type="AlphaFoldDB" id="A0A023FBN3"/>
<accession>A0A023FBN3</accession>
<sequence length="103" mass="11337">MATANDSTTLRHGASALVLILDPFLASSLTLSSSCCGEIQEDVVFLLGTARGWGNVFTDVPRTRVRCRLLGRGRGDREMKDCPSPCFFVIRLHLISCLFLFLC</sequence>
<keyword evidence="1" id="KW-0732">Signal</keyword>
<feature type="chain" id="PRO_5001514785" evidence="1">
    <location>
        <begin position="29"/>
        <end position="103"/>
    </location>
</feature>
<name>A0A023FBN3_AMBCJ</name>
<dbReference type="EMBL" id="GBBK01005575">
    <property type="protein sequence ID" value="JAC18907.1"/>
    <property type="molecule type" value="mRNA"/>
</dbReference>
<reference evidence="2" key="1">
    <citation type="submission" date="2014-03" db="EMBL/GenBank/DDBJ databases">
        <title>The sialotranscriptome of Amblyomma triste, Amblyomma parvum and Amblyomma cajennense ticks, uncovered by 454-based RNA-seq.</title>
        <authorList>
            <person name="Garcia G.R."/>
            <person name="Gardinassi L.G."/>
            <person name="Ribeiro J.M."/>
            <person name="Anatriello E."/>
            <person name="Ferreira B.R."/>
            <person name="Moreira H.N."/>
            <person name="Mafra C."/>
            <person name="Olegario M.M."/>
            <person name="Szabo P.J."/>
            <person name="Miranda-Santos I.K."/>
            <person name="Maruyama S.R."/>
        </authorList>
    </citation>
    <scope>NUCLEOTIDE SEQUENCE</scope>
    <source>
        <strain evidence="2">Uberlandia</strain>
        <tissue evidence="2">Salivary glands</tissue>
    </source>
</reference>
<evidence type="ECO:0000256" key="1">
    <source>
        <dbReference type="SAM" id="SignalP"/>
    </source>
</evidence>
<evidence type="ECO:0000313" key="2">
    <source>
        <dbReference type="EMBL" id="JAC18907.1"/>
    </source>
</evidence>